<dbReference type="InterPro" id="IPR011990">
    <property type="entry name" value="TPR-like_helical_dom_sf"/>
</dbReference>
<dbReference type="PANTHER" id="PTHR10098">
    <property type="entry name" value="RAPSYN-RELATED"/>
    <property type="match status" value="1"/>
</dbReference>
<feature type="repeat" description="TPR" evidence="1">
    <location>
        <begin position="125"/>
        <end position="158"/>
    </location>
</feature>
<dbReference type="SMART" id="SM00028">
    <property type="entry name" value="TPR"/>
    <property type="match status" value="3"/>
</dbReference>
<gene>
    <name evidence="2" type="primary">TTC28</name>
    <name evidence="2" type="ORF">AWC38_SpisGene7334</name>
</gene>
<dbReference type="PROSITE" id="PS50005">
    <property type="entry name" value="TPR"/>
    <property type="match status" value="1"/>
</dbReference>
<dbReference type="Pfam" id="PF13181">
    <property type="entry name" value="TPR_8"/>
    <property type="match status" value="1"/>
</dbReference>
<dbReference type="STRING" id="50429.A0A2B4SF14"/>
<dbReference type="SUPFAM" id="SSF48452">
    <property type="entry name" value="TPR-like"/>
    <property type="match status" value="2"/>
</dbReference>
<evidence type="ECO:0000313" key="3">
    <source>
        <dbReference type="Proteomes" id="UP000225706"/>
    </source>
</evidence>
<dbReference type="InterPro" id="IPR019734">
    <property type="entry name" value="TPR_rpt"/>
</dbReference>
<evidence type="ECO:0000313" key="2">
    <source>
        <dbReference type="EMBL" id="PFX27966.1"/>
    </source>
</evidence>
<accession>A0A2B4SF14</accession>
<dbReference type="AlphaFoldDB" id="A0A2B4SF14"/>
<comment type="caution">
    <text evidence="2">The sequence shown here is derived from an EMBL/GenBank/DDBJ whole genome shotgun (WGS) entry which is preliminary data.</text>
</comment>
<keyword evidence="3" id="KW-1185">Reference proteome</keyword>
<name>A0A2B4SF14_STYPI</name>
<reference evidence="3" key="1">
    <citation type="journal article" date="2017" name="bioRxiv">
        <title>Comparative analysis of the genomes of Stylophora pistillata and Acropora digitifera provides evidence for extensive differences between species of corals.</title>
        <authorList>
            <person name="Voolstra C.R."/>
            <person name="Li Y."/>
            <person name="Liew Y.J."/>
            <person name="Baumgarten S."/>
            <person name="Zoccola D."/>
            <person name="Flot J.-F."/>
            <person name="Tambutte S."/>
            <person name="Allemand D."/>
            <person name="Aranda M."/>
        </authorList>
    </citation>
    <scope>NUCLEOTIDE SEQUENCE [LARGE SCALE GENOMIC DNA]</scope>
</reference>
<dbReference type="Proteomes" id="UP000225706">
    <property type="component" value="Unassembled WGS sequence"/>
</dbReference>
<dbReference type="OrthoDB" id="5979705at2759"/>
<dbReference type="Pfam" id="PF13424">
    <property type="entry name" value="TPR_12"/>
    <property type="match status" value="1"/>
</dbReference>
<dbReference type="EMBL" id="LSMT01000092">
    <property type="protein sequence ID" value="PFX27966.1"/>
    <property type="molecule type" value="Genomic_DNA"/>
</dbReference>
<dbReference type="Gene3D" id="1.25.40.10">
    <property type="entry name" value="Tetratricopeptide repeat domain"/>
    <property type="match status" value="1"/>
</dbReference>
<proteinExistence type="predicted"/>
<sequence length="363" mass="40366">MNNVRAILEKIRIGLDVAIFLLKTDRGMQATEVCGECLILLNHLDSGIKGLDAIEVLFNAYYAISGYTNAENYAGELMSKFHNVGVSTKKLGRKCQRRGELQKAKEYHEKALAVATKTGDRKEVGTCYGNLGLVFQSLGEYQKAKEYHEKALAIATEICDMEGEGGSHKATEHDDRVLAISMNVGDRKSQGRTCLHPGHLSLSMGNYEESEKYFEKARNDDFKTSLLEGRGNFPYKLLSQLLCVTGSHRDAICVEELRRARGLAELMADKLSVKSHISADSTSWFGVEDIVNKEYSCAFLYVAYCERHVHLWVLKAKGDNGDISYRVSPEMKIDTLIAASVCDVEGIFKRSASSFGVLMDENC</sequence>
<keyword evidence="1" id="KW-0802">TPR repeat</keyword>
<organism evidence="2 3">
    <name type="scientific">Stylophora pistillata</name>
    <name type="common">Smooth cauliflower coral</name>
    <dbReference type="NCBI Taxonomy" id="50429"/>
    <lineage>
        <taxon>Eukaryota</taxon>
        <taxon>Metazoa</taxon>
        <taxon>Cnidaria</taxon>
        <taxon>Anthozoa</taxon>
        <taxon>Hexacorallia</taxon>
        <taxon>Scleractinia</taxon>
        <taxon>Astrocoeniina</taxon>
        <taxon>Pocilloporidae</taxon>
        <taxon>Stylophora</taxon>
    </lineage>
</organism>
<evidence type="ECO:0000256" key="1">
    <source>
        <dbReference type="PROSITE-ProRule" id="PRU00339"/>
    </source>
</evidence>
<protein>
    <submittedName>
        <fullName evidence="2">Tetratricopeptide repeat protein 28</fullName>
    </submittedName>
</protein>
<dbReference type="PANTHER" id="PTHR10098:SF108">
    <property type="entry name" value="TETRATRICOPEPTIDE REPEAT PROTEIN 28"/>
    <property type="match status" value="1"/>
</dbReference>